<evidence type="ECO:0000313" key="3">
    <source>
        <dbReference type="Proteomes" id="UP000571017"/>
    </source>
</evidence>
<evidence type="ECO:0000313" key="2">
    <source>
        <dbReference type="EMBL" id="MBA2176121.1"/>
    </source>
</evidence>
<keyword evidence="1" id="KW-0472">Membrane</keyword>
<name>A0A838CW27_9BACI</name>
<keyword evidence="1" id="KW-0812">Transmembrane</keyword>
<accession>A0A838CW27</accession>
<dbReference type="Proteomes" id="UP000571017">
    <property type="component" value="Unassembled WGS sequence"/>
</dbReference>
<feature type="transmembrane region" description="Helical" evidence="1">
    <location>
        <begin position="7"/>
        <end position="26"/>
    </location>
</feature>
<dbReference type="RefSeq" id="WP_181473157.1">
    <property type="nucleotide sequence ID" value="NZ_JACEFG010000003.1"/>
</dbReference>
<comment type="caution">
    <text evidence="2">The sequence shown here is derived from an EMBL/GenBank/DDBJ whole genome shotgun (WGS) entry which is preliminary data.</text>
</comment>
<feature type="transmembrane region" description="Helical" evidence="1">
    <location>
        <begin position="32"/>
        <end position="55"/>
    </location>
</feature>
<gene>
    <name evidence="2" type="ORF">H0266_14585</name>
</gene>
<dbReference type="AlphaFoldDB" id="A0A838CW27"/>
<reference evidence="2 3" key="1">
    <citation type="journal article" date="2004" name="Extremophiles">
        <title>Halobacillus locisalis sp. nov., a halophilic bacterium isolated from a marine solar saltern of the Yellow Sea in Korea.</title>
        <authorList>
            <person name="Yoon J.H."/>
            <person name="Kang K.H."/>
            <person name="Oh T.K."/>
            <person name="Park Y.H."/>
        </authorList>
    </citation>
    <scope>NUCLEOTIDE SEQUENCE [LARGE SCALE GENOMIC DNA]</scope>
    <source>
        <strain evidence="2 3">KCTC 3788</strain>
    </source>
</reference>
<keyword evidence="3" id="KW-1185">Reference proteome</keyword>
<organism evidence="2 3">
    <name type="scientific">Halobacillus locisalis</name>
    <dbReference type="NCBI Taxonomy" id="220753"/>
    <lineage>
        <taxon>Bacteria</taxon>
        <taxon>Bacillati</taxon>
        <taxon>Bacillota</taxon>
        <taxon>Bacilli</taxon>
        <taxon>Bacillales</taxon>
        <taxon>Bacillaceae</taxon>
        <taxon>Halobacillus</taxon>
    </lineage>
</organism>
<sequence length="58" mass="6460">MKWVTAMYAVMVLIVVVTLVNVFILGSEFDGLASWLIVVLFLAGSISFANAKYYLSRK</sequence>
<evidence type="ECO:0000256" key="1">
    <source>
        <dbReference type="SAM" id="Phobius"/>
    </source>
</evidence>
<proteinExistence type="predicted"/>
<protein>
    <submittedName>
        <fullName evidence="2">Uncharacterized protein</fullName>
    </submittedName>
</protein>
<dbReference type="EMBL" id="JACEFG010000003">
    <property type="protein sequence ID" value="MBA2176121.1"/>
    <property type="molecule type" value="Genomic_DNA"/>
</dbReference>
<keyword evidence="1" id="KW-1133">Transmembrane helix</keyword>